<dbReference type="GO" id="GO:0005886">
    <property type="term" value="C:plasma membrane"/>
    <property type="evidence" value="ECO:0007669"/>
    <property type="project" value="TreeGrafter"/>
</dbReference>
<dbReference type="PANTHER" id="PTHR12741:SF106">
    <property type="entry name" value="CALLOSE SYNTHASE 5"/>
    <property type="match status" value="1"/>
</dbReference>
<feature type="transmembrane region" description="Helical" evidence="1">
    <location>
        <begin position="39"/>
        <end position="58"/>
    </location>
</feature>
<proteinExistence type="predicted"/>
<dbReference type="GO" id="GO:0000148">
    <property type="term" value="C:1,3-beta-D-glucan synthase complex"/>
    <property type="evidence" value="ECO:0007669"/>
    <property type="project" value="InterPro"/>
</dbReference>
<evidence type="ECO:0000313" key="4">
    <source>
        <dbReference type="Proteomes" id="UP000775213"/>
    </source>
</evidence>
<dbReference type="GO" id="GO:0006075">
    <property type="term" value="P:(1-&gt;3)-beta-D-glucan biosynthetic process"/>
    <property type="evidence" value="ECO:0007669"/>
    <property type="project" value="InterPro"/>
</dbReference>
<reference evidence="3 4" key="1">
    <citation type="journal article" date="2021" name="Hortic Res">
        <title>Chromosome-scale assembly of the Dendrobium chrysotoxum genome enhances the understanding of orchid evolution.</title>
        <authorList>
            <person name="Zhang Y."/>
            <person name="Zhang G.Q."/>
            <person name="Zhang D."/>
            <person name="Liu X.D."/>
            <person name="Xu X.Y."/>
            <person name="Sun W.H."/>
            <person name="Yu X."/>
            <person name="Zhu X."/>
            <person name="Wang Z.W."/>
            <person name="Zhao X."/>
            <person name="Zhong W.Y."/>
            <person name="Chen H."/>
            <person name="Yin W.L."/>
            <person name="Huang T."/>
            <person name="Niu S.C."/>
            <person name="Liu Z.J."/>
        </authorList>
    </citation>
    <scope>NUCLEOTIDE SEQUENCE [LARGE SCALE GENOMIC DNA]</scope>
    <source>
        <strain evidence="3">Lindl</strain>
    </source>
</reference>
<gene>
    <name evidence="3" type="ORF">IEQ34_018113</name>
</gene>
<feature type="transmembrane region" description="Helical" evidence="1">
    <location>
        <begin position="70"/>
        <end position="90"/>
    </location>
</feature>
<organism evidence="3 4">
    <name type="scientific">Dendrobium chrysotoxum</name>
    <name type="common">Orchid</name>
    <dbReference type="NCBI Taxonomy" id="161865"/>
    <lineage>
        <taxon>Eukaryota</taxon>
        <taxon>Viridiplantae</taxon>
        <taxon>Streptophyta</taxon>
        <taxon>Embryophyta</taxon>
        <taxon>Tracheophyta</taxon>
        <taxon>Spermatophyta</taxon>
        <taxon>Magnoliopsida</taxon>
        <taxon>Liliopsida</taxon>
        <taxon>Asparagales</taxon>
        <taxon>Orchidaceae</taxon>
        <taxon>Epidendroideae</taxon>
        <taxon>Malaxideae</taxon>
        <taxon>Dendrobiinae</taxon>
        <taxon>Dendrobium</taxon>
    </lineage>
</organism>
<dbReference type="PANTHER" id="PTHR12741">
    <property type="entry name" value="LYST-INTERACTING PROTEIN LIP5 DOPAMINE RESPONSIVE PROTEIN DRG-1"/>
    <property type="match status" value="1"/>
</dbReference>
<evidence type="ECO:0000256" key="1">
    <source>
        <dbReference type="SAM" id="Phobius"/>
    </source>
</evidence>
<dbReference type="GO" id="GO:0003843">
    <property type="term" value="F:1,3-beta-D-glucan synthase activity"/>
    <property type="evidence" value="ECO:0007669"/>
    <property type="project" value="InterPro"/>
</dbReference>
<keyword evidence="1" id="KW-0812">Transmembrane</keyword>
<comment type="caution">
    <text evidence="3">The sequence shown here is derived from an EMBL/GenBank/DDBJ whole genome shotgun (WGS) entry which is preliminary data.</text>
</comment>
<sequence length="112" mass="12564">MVVIIVHLFLYGKPYLSLSGLEAAIMKQALMRGNNPLKAIMASQSVVQLGILMALPMIMEIGMKTGFRTALGDIIIMQLQLCLVFFTFLLETKSHYFGQTILYDGEKYRATE</sequence>
<evidence type="ECO:0000259" key="2">
    <source>
        <dbReference type="Pfam" id="PF02364"/>
    </source>
</evidence>
<dbReference type="InterPro" id="IPR003440">
    <property type="entry name" value="Glyco_trans_48_dom"/>
</dbReference>
<accession>A0AAV7GD25</accession>
<keyword evidence="1" id="KW-0472">Membrane</keyword>
<keyword evidence="1" id="KW-1133">Transmembrane helix</keyword>
<evidence type="ECO:0000313" key="3">
    <source>
        <dbReference type="EMBL" id="KAH0453789.1"/>
    </source>
</evidence>
<keyword evidence="4" id="KW-1185">Reference proteome</keyword>
<name>A0AAV7GD25_DENCH</name>
<dbReference type="AlphaFoldDB" id="A0AAV7GD25"/>
<dbReference type="Proteomes" id="UP000775213">
    <property type="component" value="Unassembled WGS sequence"/>
</dbReference>
<dbReference type="Pfam" id="PF02364">
    <property type="entry name" value="Glucan_synthase"/>
    <property type="match status" value="1"/>
</dbReference>
<feature type="domain" description="Glycosyl transferase 48" evidence="2">
    <location>
        <begin position="2"/>
        <end position="111"/>
    </location>
</feature>
<protein>
    <recommendedName>
        <fullName evidence="2">Glycosyl transferase 48 domain-containing protein</fullName>
    </recommendedName>
</protein>
<dbReference type="EMBL" id="JAGFBR010000016">
    <property type="protein sequence ID" value="KAH0453789.1"/>
    <property type="molecule type" value="Genomic_DNA"/>
</dbReference>